<dbReference type="Proteomes" id="UP001372338">
    <property type="component" value="Unassembled WGS sequence"/>
</dbReference>
<feature type="compositionally biased region" description="Acidic residues" evidence="1">
    <location>
        <begin position="341"/>
        <end position="355"/>
    </location>
</feature>
<organism evidence="2 3">
    <name type="scientific">Crotalaria pallida</name>
    <name type="common">Smooth rattlebox</name>
    <name type="synonym">Crotalaria striata</name>
    <dbReference type="NCBI Taxonomy" id="3830"/>
    <lineage>
        <taxon>Eukaryota</taxon>
        <taxon>Viridiplantae</taxon>
        <taxon>Streptophyta</taxon>
        <taxon>Embryophyta</taxon>
        <taxon>Tracheophyta</taxon>
        <taxon>Spermatophyta</taxon>
        <taxon>Magnoliopsida</taxon>
        <taxon>eudicotyledons</taxon>
        <taxon>Gunneridae</taxon>
        <taxon>Pentapetalae</taxon>
        <taxon>rosids</taxon>
        <taxon>fabids</taxon>
        <taxon>Fabales</taxon>
        <taxon>Fabaceae</taxon>
        <taxon>Papilionoideae</taxon>
        <taxon>50 kb inversion clade</taxon>
        <taxon>genistoids sensu lato</taxon>
        <taxon>core genistoids</taxon>
        <taxon>Crotalarieae</taxon>
        <taxon>Crotalaria</taxon>
    </lineage>
</organism>
<keyword evidence="3" id="KW-1185">Reference proteome</keyword>
<dbReference type="Gene3D" id="2.60.120.330">
    <property type="entry name" value="B-lactam Antibiotic, Isopenicillin N Synthase, Chain"/>
    <property type="match status" value="2"/>
</dbReference>
<accession>A0AAN9FKR3</accession>
<dbReference type="InterPro" id="IPR027443">
    <property type="entry name" value="IPNS-like_sf"/>
</dbReference>
<name>A0AAN9FKR3_CROPI</name>
<gene>
    <name evidence="2" type="ORF">RIF29_17545</name>
</gene>
<dbReference type="SUPFAM" id="SSF51197">
    <property type="entry name" value="Clavaminate synthase-like"/>
    <property type="match status" value="1"/>
</dbReference>
<proteinExistence type="predicted"/>
<feature type="region of interest" description="Disordered" evidence="1">
    <location>
        <begin position="57"/>
        <end position="81"/>
    </location>
</feature>
<dbReference type="EMBL" id="JAYWIO010000003">
    <property type="protein sequence ID" value="KAK7276406.1"/>
    <property type="molecule type" value="Genomic_DNA"/>
</dbReference>
<evidence type="ECO:0000313" key="2">
    <source>
        <dbReference type="EMBL" id="KAK7276406.1"/>
    </source>
</evidence>
<feature type="compositionally biased region" description="Polar residues" evidence="1">
    <location>
        <begin position="325"/>
        <end position="334"/>
    </location>
</feature>
<feature type="region of interest" description="Disordered" evidence="1">
    <location>
        <begin position="322"/>
        <end position="355"/>
    </location>
</feature>
<reference evidence="2 3" key="1">
    <citation type="submission" date="2024-01" db="EMBL/GenBank/DDBJ databases">
        <title>The genomes of 5 underutilized Papilionoideae crops provide insights into root nodulation and disease resistanc.</title>
        <authorList>
            <person name="Yuan L."/>
        </authorList>
    </citation>
    <scope>NUCLEOTIDE SEQUENCE [LARGE SCALE GENOMIC DNA]</scope>
    <source>
        <strain evidence="2">ZHUSHIDOU_FW_LH</strain>
        <tissue evidence="2">Leaf</tissue>
    </source>
</reference>
<dbReference type="PANTHER" id="PTHR34945">
    <property type="entry name" value="2-OXOGLUTARATE (2OG) AND FE(II)-DEPENDENT OXYGENASE SUPERFAMILY PROTEIN"/>
    <property type="match status" value="1"/>
</dbReference>
<dbReference type="PANTHER" id="PTHR34945:SF2">
    <property type="entry name" value="2-OXOGLUTARATE (2OG) AND FE(II)-DEPENDENT OXYGENASE SUPERFAMILY PROTEIN"/>
    <property type="match status" value="1"/>
</dbReference>
<evidence type="ECO:0000313" key="3">
    <source>
        <dbReference type="Proteomes" id="UP001372338"/>
    </source>
</evidence>
<feature type="region of interest" description="Disordered" evidence="1">
    <location>
        <begin position="1"/>
        <end position="42"/>
    </location>
</feature>
<evidence type="ECO:0000256" key="1">
    <source>
        <dbReference type="SAM" id="MobiDB-lite"/>
    </source>
</evidence>
<sequence>MASSSSSSSTHNQHHHHFPNLYGGATSAPPPTPSTNDNNNLFSTSAAADTLSRLLNRLPPNLSLPTTRRRTSPTATCPPSFSLSLSSNEEILSSVSQLGYAQLTDHSIPSELANSAESEALALFELSRTQKESLFSKNNWPFGYDAGADDEDGDENGLGESFRFDSSCWTESNELELSSLRELARELEKLGLKVIESLTDAMGLENPIGNDPNRFCSVMWVSEWEGESGMSGGVYPFAIGLQYQLRSQKYSLNSDSGWVSVLAHVDSILVTVGDIAQVWSNGKLKKVRGRPVAMVGDEKDSRCITMSLLITLPIESTVAPILPNNKATTGNSTSKDQKEEDKDEEGNSGSGEEELERVFNSFDFEDYAWRVYHERLNSKDSLDRYRVT</sequence>
<comment type="caution">
    <text evidence="2">The sequence shown here is derived from an EMBL/GenBank/DDBJ whole genome shotgun (WGS) entry which is preliminary data.</text>
</comment>
<dbReference type="AlphaFoldDB" id="A0AAN9FKR3"/>
<protein>
    <submittedName>
        <fullName evidence="2">Uncharacterized protein</fullName>
    </submittedName>
</protein>